<keyword evidence="10" id="KW-1133">Transmembrane helix</keyword>
<dbReference type="PRINTS" id="PR00385">
    <property type="entry name" value="P450"/>
</dbReference>
<dbReference type="Pfam" id="PF00067">
    <property type="entry name" value="p450"/>
    <property type="match status" value="2"/>
</dbReference>
<evidence type="ECO:0000256" key="2">
    <source>
        <dbReference type="ARBA" id="ARBA00010617"/>
    </source>
</evidence>
<evidence type="ECO:0000256" key="3">
    <source>
        <dbReference type="ARBA" id="ARBA00022617"/>
    </source>
</evidence>
<dbReference type="PRINTS" id="PR00464">
    <property type="entry name" value="EP450II"/>
</dbReference>
<keyword evidence="10" id="KW-0812">Transmembrane</keyword>
<keyword evidence="3 8" id="KW-0349">Heme</keyword>
<dbReference type="OrthoDB" id="1470350at2759"/>
<dbReference type="Proteomes" id="UP000243515">
    <property type="component" value="Unassembled WGS sequence"/>
</dbReference>
<dbReference type="InterPro" id="IPR002402">
    <property type="entry name" value="Cyt_P450_E_grp-II"/>
</dbReference>
<feature type="transmembrane region" description="Helical" evidence="10">
    <location>
        <begin position="6"/>
        <end position="26"/>
    </location>
</feature>
<dbReference type="SUPFAM" id="SSF48264">
    <property type="entry name" value="Cytochrome P450"/>
    <property type="match status" value="1"/>
</dbReference>
<keyword evidence="10" id="KW-0472">Membrane</keyword>
<dbReference type="Gene3D" id="1.10.630.10">
    <property type="entry name" value="Cytochrome P450"/>
    <property type="match status" value="1"/>
</dbReference>
<proteinExistence type="inferred from homology"/>
<dbReference type="GO" id="GO:0016712">
    <property type="term" value="F:oxidoreductase activity, acting on paired donors, with incorporation or reduction of molecular oxygen, reduced flavin or flavoprotein as one donor, and incorporation of one atom of oxygen"/>
    <property type="evidence" value="ECO:0007669"/>
    <property type="project" value="InterPro"/>
</dbReference>
<dbReference type="PROSITE" id="PS00086">
    <property type="entry name" value="CYTOCHROME_P450"/>
    <property type="match status" value="1"/>
</dbReference>
<feature type="binding site" description="axial binding residue" evidence="8">
    <location>
        <position position="505"/>
    </location>
    <ligand>
        <name>heme</name>
        <dbReference type="ChEBI" id="CHEBI:30413"/>
    </ligand>
    <ligandPart>
        <name>Fe</name>
        <dbReference type="ChEBI" id="CHEBI:18248"/>
    </ligandPart>
</feature>
<keyword evidence="7 9" id="KW-0503">Monooxygenase</keyword>
<dbReference type="InterPro" id="IPR002974">
    <property type="entry name" value="Cyt_P450_E_CYP52_ascomycetes"/>
</dbReference>
<keyword evidence="12" id="KW-1185">Reference proteome</keyword>
<dbReference type="InterPro" id="IPR001128">
    <property type="entry name" value="Cyt_P450"/>
</dbReference>
<evidence type="ECO:0000256" key="10">
    <source>
        <dbReference type="SAM" id="Phobius"/>
    </source>
</evidence>
<dbReference type="AlphaFoldDB" id="A0A232LT54"/>
<evidence type="ECO:0008006" key="13">
    <source>
        <dbReference type="Google" id="ProtNLM"/>
    </source>
</evidence>
<comment type="cofactor">
    <cofactor evidence="1 8">
        <name>heme</name>
        <dbReference type="ChEBI" id="CHEBI:30413"/>
    </cofactor>
</comment>
<evidence type="ECO:0000256" key="1">
    <source>
        <dbReference type="ARBA" id="ARBA00001971"/>
    </source>
</evidence>
<evidence type="ECO:0000313" key="11">
    <source>
        <dbReference type="EMBL" id="OXV07325.1"/>
    </source>
</evidence>
<dbReference type="EMBL" id="NPHW01004926">
    <property type="protein sequence ID" value="OXV07325.1"/>
    <property type="molecule type" value="Genomic_DNA"/>
</dbReference>
<evidence type="ECO:0000313" key="12">
    <source>
        <dbReference type="Proteomes" id="UP000243515"/>
    </source>
</evidence>
<comment type="similarity">
    <text evidence="2 9">Belongs to the cytochrome P450 family.</text>
</comment>
<gene>
    <name evidence="11" type="ORF">Egran_04910</name>
</gene>
<evidence type="ECO:0000256" key="7">
    <source>
        <dbReference type="ARBA" id="ARBA00023033"/>
    </source>
</evidence>
<dbReference type="InterPro" id="IPR017972">
    <property type="entry name" value="Cyt_P450_CS"/>
</dbReference>
<evidence type="ECO:0000256" key="5">
    <source>
        <dbReference type="ARBA" id="ARBA00023002"/>
    </source>
</evidence>
<dbReference type="PANTHER" id="PTHR24287">
    <property type="entry name" value="P450, PUTATIVE (EUROFUNG)-RELATED"/>
    <property type="match status" value="1"/>
</dbReference>
<evidence type="ECO:0000256" key="8">
    <source>
        <dbReference type="PIRSR" id="PIRSR602402-1"/>
    </source>
</evidence>
<sequence>MSMTFSWISIITGSLIFLAISLKFLFNKVFPRKSNVPTLPRVRTLLPFGIDYITRGIIYNSSNKNLLFWDELFTAHYPFKTLEIRLGPQTVITTRDPENVKALLTTQFGEFGKGERFHQEWKEFLGDAIFTTDGEKWHASRALIRPIFSRERVSDLSTFEIHTQKLLRILDSPGCEQQPVNAFDLCLRLTMDIATDFLLGASVNSLANPADKFTAAFADVQRVQSWITMAGQVSKALPLQGFLFKDTYRNGLDTVNSFVKPFIMRTLALPRDEVEAIARSDKGYNFVTALAAFTRDPKMIRDQLISVLLAARDTTAATLAWTLYELSGRPEIVKHLREEILETVGLVATATYADLKNMRYLQAILKETLRLYPAIPFNMRAALSDTTLPRGGGPQGDLPVHIKKDTLVAYSPLYMQRRSELYPATYPDGTPFPDPSQYTPERWIYSGVAGKESKAANKADSNYNPTVPAQVDNHGVYESGLLSSEAPWIPKPWTYIPFNGGPRICIGQQFALAEMGYTLVKIFQKYSRLERRMKEEDCDVMRANIVLTPARGITVVFLKN</sequence>
<evidence type="ECO:0000256" key="4">
    <source>
        <dbReference type="ARBA" id="ARBA00022723"/>
    </source>
</evidence>
<organism evidence="11 12">
    <name type="scientific">Elaphomyces granulatus</name>
    <dbReference type="NCBI Taxonomy" id="519963"/>
    <lineage>
        <taxon>Eukaryota</taxon>
        <taxon>Fungi</taxon>
        <taxon>Dikarya</taxon>
        <taxon>Ascomycota</taxon>
        <taxon>Pezizomycotina</taxon>
        <taxon>Eurotiomycetes</taxon>
        <taxon>Eurotiomycetidae</taxon>
        <taxon>Eurotiales</taxon>
        <taxon>Elaphomycetaceae</taxon>
        <taxon>Elaphomyces</taxon>
    </lineage>
</organism>
<dbReference type="PANTHER" id="PTHR24287:SF5">
    <property type="entry name" value="P450, PUTATIVE (EUROFUNG)-RELATED"/>
    <property type="match status" value="1"/>
</dbReference>
<reference evidence="11 12" key="1">
    <citation type="journal article" date="2015" name="Environ. Microbiol.">
        <title>Metagenome sequence of Elaphomyces granulatus from sporocarp tissue reveals Ascomycota ectomycorrhizal fingerprints of genome expansion and a Proteobacteria-rich microbiome.</title>
        <authorList>
            <person name="Quandt C.A."/>
            <person name="Kohler A."/>
            <person name="Hesse C.N."/>
            <person name="Sharpton T.J."/>
            <person name="Martin F."/>
            <person name="Spatafora J.W."/>
        </authorList>
    </citation>
    <scope>NUCLEOTIDE SEQUENCE [LARGE SCALE GENOMIC DNA]</scope>
    <source>
        <strain evidence="11 12">OSC145934</strain>
    </source>
</reference>
<dbReference type="CDD" id="cd11063">
    <property type="entry name" value="CYP52"/>
    <property type="match status" value="1"/>
</dbReference>
<dbReference type="GO" id="GO:0020037">
    <property type="term" value="F:heme binding"/>
    <property type="evidence" value="ECO:0007669"/>
    <property type="project" value="InterPro"/>
</dbReference>
<keyword evidence="6 8" id="KW-0408">Iron</keyword>
<dbReference type="GO" id="GO:0005506">
    <property type="term" value="F:iron ion binding"/>
    <property type="evidence" value="ECO:0007669"/>
    <property type="project" value="InterPro"/>
</dbReference>
<comment type="caution">
    <text evidence="11">The sequence shown here is derived from an EMBL/GenBank/DDBJ whole genome shotgun (WGS) entry which is preliminary data.</text>
</comment>
<dbReference type="InterPro" id="IPR036396">
    <property type="entry name" value="Cyt_P450_sf"/>
</dbReference>
<dbReference type="PRINTS" id="PR01239">
    <property type="entry name" value="EP450IICYP52"/>
</dbReference>
<accession>A0A232LT54</accession>
<dbReference type="InterPro" id="IPR047146">
    <property type="entry name" value="Cyt_P450_E_CYP52_fungi"/>
</dbReference>
<protein>
    <recommendedName>
        <fullName evidence="13">Cytochrome P450 alkane hydroxylase</fullName>
    </recommendedName>
</protein>
<evidence type="ECO:0000256" key="9">
    <source>
        <dbReference type="RuleBase" id="RU000461"/>
    </source>
</evidence>
<evidence type="ECO:0000256" key="6">
    <source>
        <dbReference type="ARBA" id="ARBA00023004"/>
    </source>
</evidence>
<keyword evidence="4 8" id="KW-0479">Metal-binding</keyword>
<keyword evidence="5 9" id="KW-0560">Oxidoreductase</keyword>
<name>A0A232LT54_9EURO</name>